<reference evidence="2" key="1">
    <citation type="submission" date="2017-07" db="EMBL/GenBank/DDBJ databases">
        <title>Taro Niue Genome Assembly and Annotation.</title>
        <authorList>
            <person name="Atibalentja N."/>
            <person name="Keating K."/>
            <person name="Fields C.J."/>
        </authorList>
    </citation>
    <scope>NUCLEOTIDE SEQUENCE</scope>
    <source>
        <strain evidence="2">Niue_2</strain>
        <tissue evidence="2">Leaf</tissue>
    </source>
</reference>
<sequence>MFKSSGVMKRHTSRHMFKSSGVKKRHTSSGVMKRHTLRRMPKSSGVMKDTRRGMLPCGGTNTSLVAQMYSLPCKRPTEAQTPCRRHPCT</sequence>
<feature type="compositionally biased region" description="Basic residues" evidence="1">
    <location>
        <begin position="8"/>
        <end position="41"/>
    </location>
</feature>
<comment type="caution">
    <text evidence="2">The sequence shown here is derived from an EMBL/GenBank/DDBJ whole genome shotgun (WGS) entry which is preliminary data.</text>
</comment>
<gene>
    <name evidence="2" type="ORF">Taro_018092</name>
</gene>
<evidence type="ECO:0000313" key="3">
    <source>
        <dbReference type="Proteomes" id="UP000652761"/>
    </source>
</evidence>
<protein>
    <submittedName>
        <fullName evidence="2">Uncharacterized protein</fullName>
    </submittedName>
</protein>
<dbReference type="AlphaFoldDB" id="A0A843UY12"/>
<dbReference type="EMBL" id="NMUH01000836">
    <property type="protein sequence ID" value="MQL85553.1"/>
    <property type="molecule type" value="Genomic_DNA"/>
</dbReference>
<feature type="region of interest" description="Disordered" evidence="1">
    <location>
        <begin position="1"/>
        <end position="59"/>
    </location>
</feature>
<accession>A0A843UY12</accession>
<organism evidence="2 3">
    <name type="scientific">Colocasia esculenta</name>
    <name type="common">Wild taro</name>
    <name type="synonym">Arum esculentum</name>
    <dbReference type="NCBI Taxonomy" id="4460"/>
    <lineage>
        <taxon>Eukaryota</taxon>
        <taxon>Viridiplantae</taxon>
        <taxon>Streptophyta</taxon>
        <taxon>Embryophyta</taxon>
        <taxon>Tracheophyta</taxon>
        <taxon>Spermatophyta</taxon>
        <taxon>Magnoliopsida</taxon>
        <taxon>Liliopsida</taxon>
        <taxon>Araceae</taxon>
        <taxon>Aroideae</taxon>
        <taxon>Colocasieae</taxon>
        <taxon>Colocasia</taxon>
    </lineage>
</organism>
<proteinExistence type="predicted"/>
<name>A0A843UY12_COLES</name>
<evidence type="ECO:0000313" key="2">
    <source>
        <dbReference type="EMBL" id="MQL85553.1"/>
    </source>
</evidence>
<dbReference type="Proteomes" id="UP000652761">
    <property type="component" value="Unassembled WGS sequence"/>
</dbReference>
<keyword evidence="3" id="KW-1185">Reference proteome</keyword>
<evidence type="ECO:0000256" key="1">
    <source>
        <dbReference type="SAM" id="MobiDB-lite"/>
    </source>
</evidence>